<dbReference type="RefSeq" id="WP_191201051.1">
    <property type="nucleotide sequence ID" value="NZ_BAAAPA010000001.1"/>
</dbReference>
<feature type="chain" id="PRO_5046507937" description="Exo-alpha-sialidase" evidence="1">
    <location>
        <begin position="22"/>
        <end position="514"/>
    </location>
</feature>
<dbReference type="Proteomes" id="UP000649289">
    <property type="component" value="Unassembled WGS sequence"/>
</dbReference>
<keyword evidence="1" id="KW-0732">Signal</keyword>
<sequence>MRWPRAMVMGAIVLVVAPATALPASAEQAGAVPPHPASPLAGLPRDVAHGQVVRLVDGDRYEVTRSAGGKEIQGRRRDAATGEWSGYTTVFRQSGLRCWNVQARGAGTGVAVTFECGLALVEPDEGKPYAAASADTTHWQSRRLPGYLWGAPAISPAGTWAAWLRGRDYMTWSLDSGFAQHRTTRSTGRFEGAQAPLVADDGSVTVAWASSARCTTTFDTYLAAGEPTREVVTDPRACDDFVTSLDARTVLLGDTGDRWAVTRLTRADETSPWAVTAVAPLLAPGLVTDTFEPDFAPHLLDAPELPLAVVANSGDDLGVQLYDPVAQAWQAPLPLLSRPGGSRCSFEDDATSRIGFYALTLRCRGGERRVVTSTDGATWQALAMRSRIVGRNDRAGLLAVPVRTRTVVLSRGADPLDLPVTVDRRCDVVHPVARDRVLRVTATATSAGWPALLQRSTDQGWRTVRRLDLPHVGTCRRVSPGGVGGADFQLGSRRGTLDLRFVHRGGRWDVRRMR</sequence>
<reference evidence="2 3" key="1">
    <citation type="submission" date="2020-09" db="EMBL/GenBank/DDBJ databases">
        <title>novel species in genus Nocardioides.</title>
        <authorList>
            <person name="Zhang G."/>
        </authorList>
    </citation>
    <scope>NUCLEOTIDE SEQUENCE [LARGE SCALE GENOMIC DNA]</scope>
    <source>
        <strain evidence="2 3">19197</strain>
    </source>
</reference>
<name>A0ABR8ML32_9ACTN</name>
<evidence type="ECO:0008006" key="4">
    <source>
        <dbReference type="Google" id="ProtNLM"/>
    </source>
</evidence>
<comment type="caution">
    <text evidence="2">The sequence shown here is derived from an EMBL/GenBank/DDBJ whole genome shotgun (WGS) entry which is preliminary data.</text>
</comment>
<protein>
    <recommendedName>
        <fullName evidence="4">Exo-alpha-sialidase</fullName>
    </recommendedName>
</protein>
<dbReference type="EMBL" id="JACXYY010000008">
    <property type="protein sequence ID" value="MBD3916730.1"/>
    <property type="molecule type" value="Genomic_DNA"/>
</dbReference>
<evidence type="ECO:0000313" key="3">
    <source>
        <dbReference type="Proteomes" id="UP000649289"/>
    </source>
</evidence>
<dbReference type="SUPFAM" id="SSF82171">
    <property type="entry name" value="DPP6 N-terminal domain-like"/>
    <property type="match status" value="1"/>
</dbReference>
<accession>A0ABR8ML32</accession>
<organism evidence="2 3">
    <name type="scientific">Nocardioides hwasunensis</name>
    <dbReference type="NCBI Taxonomy" id="397258"/>
    <lineage>
        <taxon>Bacteria</taxon>
        <taxon>Bacillati</taxon>
        <taxon>Actinomycetota</taxon>
        <taxon>Actinomycetes</taxon>
        <taxon>Propionibacteriales</taxon>
        <taxon>Nocardioidaceae</taxon>
        <taxon>Nocardioides</taxon>
    </lineage>
</organism>
<evidence type="ECO:0000313" key="2">
    <source>
        <dbReference type="EMBL" id="MBD3916730.1"/>
    </source>
</evidence>
<gene>
    <name evidence="2" type="ORF">IEZ25_19085</name>
</gene>
<evidence type="ECO:0000256" key="1">
    <source>
        <dbReference type="SAM" id="SignalP"/>
    </source>
</evidence>
<keyword evidence="3" id="KW-1185">Reference proteome</keyword>
<feature type="signal peptide" evidence="1">
    <location>
        <begin position="1"/>
        <end position="21"/>
    </location>
</feature>
<proteinExistence type="predicted"/>